<sequence length="369" mass="39830">MAASEAASAVRASWFDGLTAVKHEGVAAALDGNLLLRADAEPGDRVEDITVPASELQYLDKRADGIIYGRGEIEEFRLILPADPPPAIAALLPTKSDYGAWIDRHGLLKMTAGFAAVSVTAVALFMTAPNWLGPMVPERWERNMGEAMIGDFGGRLCSTPESDAALAKLVRTMDPGSEEDGARIKLGIANFDMVNAVALPGGQVLLFDGLLQEAERQDEVTGVLAHEVGHVRERHVMTAVLRQFGLSILSAGLGGGYSESALGIASLDYSREAETEADEFARERLREVRVSPDGAAAFFDRVAEEYEDTNAPAITGWLATHPAAKERADAYRASKDPQASYRDILTKREYAAILSACKNDPDVEEFDFF</sequence>
<dbReference type="InterPro" id="IPR001915">
    <property type="entry name" value="Peptidase_M48"/>
</dbReference>
<dbReference type="GO" id="GO:0046872">
    <property type="term" value="F:metal ion binding"/>
    <property type="evidence" value="ECO:0007669"/>
    <property type="project" value="UniProtKB-KW"/>
</dbReference>
<keyword evidence="5 6" id="KW-0482">Metalloprotease</keyword>
<organism evidence="8 9">
    <name type="scientific">Alteripontixanthobacter maritimus</name>
    <dbReference type="NCBI Taxonomy" id="2161824"/>
    <lineage>
        <taxon>Bacteria</taxon>
        <taxon>Pseudomonadati</taxon>
        <taxon>Pseudomonadota</taxon>
        <taxon>Alphaproteobacteria</taxon>
        <taxon>Sphingomonadales</taxon>
        <taxon>Erythrobacteraceae</taxon>
        <taxon>Alteripontixanthobacter</taxon>
    </lineage>
</organism>
<comment type="cofactor">
    <cofactor evidence="6">
        <name>Zn(2+)</name>
        <dbReference type="ChEBI" id="CHEBI:29105"/>
    </cofactor>
    <text evidence="6">Binds 1 zinc ion per subunit.</text>
</comment>
<evidence type="ECO:0000256" key="5">
    <source>
        <dbReference type="ARBA" id="ARBA00023049"/>
    </source>
</evidence>
<keyword evidence="1 6" id="KW-0645">Protease</keyword>
<comment type="similarity">
    <text evidence="6">Belongs to the peptidase M48 family.</text>
</comment>
<keyword evidence="9" id="KW-1185">Reference proteome</keyword>
<dbReference type="AlphaFoldDB" id="A0A369Q8P8"/>
<evidence type="ECO:0000256" key="4">
    <source>
        <dbReference type="ARBA" id="ARBA00022833"/>
    </source>
</evidence>
<dbReference type="GO" id="GO:0051603">
    <property type="term" value="P:proteolysis involved in protein catabolic process"/>
    <property type="evidence" value="ECO:0007669"/>
    <property type="project" value="TreeGrafter"/>
</dbReference>
<dbReference type="GO" id="GO:0016020">
    <property type="term" value="C:membrane"/>
    <property type="evidence" value="ECO:0007669"/>
    <property type="project" value="TreeGrafter"/>
</dbReference>
<dbReference type="Proteomes" id="UP000253727">
    <property type="component" value="Unassembled WGS sequence"/>
</dbReference>
<gene>
    <name evidence="8" type="ORF">HME9302_02482</name>
</gene>
<dbReference type="InterPro" id="IPR051156">
    <property type="entry name" value="Mito/Outer_Membr_Metalloprot"/>
</dbReference>
<reference evidence="8 9" key="1">
    <citation type="submission" date="2018-04" db="EMBL/GenBank/DDBJ databases">
        <title>Altererythrobacter sp. HME9302 genome sequencing and assembly.</title>
        <authorList>
            <person name="Kang H."/>
            <person name="Kim H."/>
            <person name="Joh K."/>
        </authorList>
    </citation>
    <scope>NUCLEOTIDE SEQUENCE [LARGE SCALE GENOMIC DNA]</scope>
    <source>
        <strain evidence="8 9">HME9302</strain>
    </source>
</reference>
<keyword evidence="2" id="KW-0479">Metal-binding</keyword>
<evidence type="ECO:0000256" key="2">
    <source>
        <dbReference type="ARBA" id="ARBA00022723"/>
    </source>
</evidence>
<feature type="domain" description="Peptidase M48" evidence="7">
    <location>
        <begin position="192"/>
        <end position="332"/>
    </location>
</feature>
<dbReference type="GO" id="GO:0004222">
    <property type="term" value="F:metalloendopeptidase activity"/>
    <property type="evidence" value="ECO:0007669"/>
    <property type="project" value="InterPro"/>
</dbReference>
<evidence type="ECO:0000259" key="7">
    <source>
        <dbReference type="Pfam" id="PF01435"/>
    </source>
</evidence>
<dbReference type="PANTHER" id="PTHR22726:SF1">
    <property type="entry name" value="METALLOENDOPEPTIDASE OMA1, MITOCHONDRIAL"/>
    <property type="match status" value="1"/>
</dbReference>
<dbReference type="Pfam" id="PF01435">
    <property type="entry name" value="Peptidase_M48"/>
    <property type="match status" value="1"/>
</dbReference>
<accession>A0A369Q8P8</accession>
<dbReference type="CDD" id="cd07332">
    <property type="entry name" value="M48C_Oma1_like"/>
    <property type="match status" value="1"/>
</dbReference>
<evidence type="ECO:0000256" key="3">
    <source>
        <dbReference type="ARBA" id="ARBA00022801"/>
    </source>
</evidence>
<keyword evidence="3 6" id="KW-0378">Hydrolase</keyword>
<evidence type="ECO:0000256" key="6">
    <source>
        <dbReference type="RuleBase" id="RU003983"/>
    </source>
</evidence>
<dbReference type="EMBL" id="QBKA01000002">
    <property type="protein sequence ID" value="RDC61261.1"/>
    <property type="molecule type" value="Genomic_DNA"/>
</dbReference>
<evidence type="ECO:0000313" key="8">
    <source>
        <dbReference type="EMBL" id="RDC61261.1"/>
    </source>
</evidence>
<dbReference type="Gene3D" id="3.30.2010.10">
    <property type="entry name" value="Metalloproteases ('zincins'), catalytic domain"/>
    <property type="match status" value="1"/>
</dbReference>
<dbReference type="PANTHER" id="PTHR22726">
    <property type="entry name" value="METALLOENDOPEPTIDASE OMA1"/>
    <property type="match status" value="1"/>
</dbReference>
<keyword evidence="4 6" id="KW-0862">Zinc</keyword>
<dbReference type="RefSeq" id="WP_181815769.1">
    <property type="nucleotide sequence ID" value="NZ_QBKA01000002.1"/>
</dbReference>
<name>A0A369Q8P8_9SPHN</name>
<comment type="caution">
    <text evidence="8">The sequence shown here is derived from an EMBL/GenBank/DDBJ whole genome shotgun (WGS) entry which is preliminary data.</text>
</comment>
<evidence type="ECO:0000256" key="1">
    <source>
        <dbReference type="ARBA" id="ARBA00022670"/>
    </source>
</evidence>
<evidence type="ECO:0000313" key="9">
    <source>
        <dbReference type="Proteomes" id="UP000253727"/>
    </source>
</evidence>
<protein>
    <submittedName>
        <fullName evidence="8">Beta-barrel assembly-enhancing protease</fullName>
    </submittedName>
</protein>
<proteinExistence type="inferred from homology"/>